<dbReference type="Pfam" id="PF09597">
    <property type="entry name" value="SAM_Ribosomal_mS41"/>
    <property type="match status" value="1"/>
</dbReference>
<evidence type="ECO:0000256" key="5">
    <source>
        <dbReference type="SAM" id="MobiDB-lite"/>
    </source>
</evidence>
<feature type="domain" description="Small ribosomal subunit protein mS41 SAM" evidence="6">
    <location>
        <begin position="138"/>
        <end position="194"/>
    </location>
</feature>
<evidence type="ECO:0000313" key="8">
    <source>
        <dbReference type="Proteomes" id="UP000481288"/>
    </source>
</evidence>
<dbReference type="SMART" id="SM01238">
    <property type="entry name" value="IGR"/>
    <property type="match status" value="1"/>
</dbReference>
<sequence length="314" mass="34555">MTHLASEKISPIGTWTQVVDSQAGGGGRSCLRLELNQCSTGTGLHCTAALINFDDKQATLLNITSLASLMVILNHHLNPLDMLTTCIAPNIMIVKPPQLRPIPSFLLPFAQPLPHARHLHQRVKAAPIPRPTPFVPDAQTFLTLIGRKLSQHSSKIPSWDALFSLTSTQLRELGVEPPRTRRYLLRWREKFRNGQFGIGGDIQHVENGTAELRVVEVSGQHAGNHKIVVNVPAGGSATLETLTEKPAPISGVHIKRAHTIVGPHVQPLKGGKAAKIEVKEGLWEDKRGHKIDGGERRQAEIRAKRRGEERRATR</sequence>
<protein>
    <recommendedName>
        <fullName evidence="4">Small ribosomal subunit protein mS41</fullName>
    </recommendedName>
</protein>
<organism evidence="7 8">
    <name type="scientific">Lachnellula cervina</name>
    <dbReference type="NCBI Taxonomy" id="1316786"/>
    <lineage>
        <taxon>Eukaryota</taxon>
        <taxon>Fungi</taxon>
        <taxon>Dikarya</taxon>
        <taxon>Ascomycota</taxon>
        <taxon>Pezizomycotina</taxon>
        <taxon>Leotiomycetes</taxon>
        <taxon>Helotiales</taxon>
        <taxon>Lachnaceae</taxon>
        <taxon>Lachnellula</taxon>
    </lineage>
</organism>
<evidence type="ECO:0000256" key="1">
    <source>
        <dbReference type="ARBA" id="ARBA00004173"/>
    </source>
</evidence>
<dbReference type="EMBL" id="QGMG01000212">
    <property type="protein sequence ID" value="TVY55743.1"/>
    <property type="molecule type" value="Genomic_DNA"/>
</dbReference>
<dbReference type="Proteomes" id="UP000481288">
    <property type="component" value="Unassembled WGS sequence"/>
</dbReference>
<dbReference type="InterPro" id="IPR039603">
    <property type="entry name" value="Ribosomal_mS41"/>
</dbReference>
<feature type="region of interest" description="Disordered" evidence="5">
    <location>
        <begin position="286"/>
        <end position="314"/>
    </location>
</feature>
<comment type="similarity">
    <text evidence="2">Belongs to the mitochondrion-specific ribosomal protein mS41 family.</text>
</comment>
<evidence type="ECO:0000313" key="7">
    <source>
        <dbReference type="EMBL" id="TVY55743.1"/>
    </source>
</evidence>
<gene>
    <name evidence="7" type="primary">FYV4</name>
    <name evidence="7" type="ORF">LCER1_G004887</name>
</gene>
<dbReference type="InterPro" id="IPR019083">
    <property type="entry name" value="SAM_Ribosomal_mS41"/>
</dbReference>
<name>A0A7D8URZ2_9HELO</name>
<dbReference type="AlphaFoldDB" id="A0A7D8URZ2"/>
<accession>A0A7D8URZ2</accession>
<dbReference type="PANTHER" id="PTHR28235">
    <property type="entry name" value="PROTEIN FYV4, MITOCHONDRIAL"/>
    <property type="match status" value="1"/>
</dbReference>
<dbReference type="GO" id="GO:0005739">
    <property type="term" value="C:mitochondrion"/>
    <property type="evidence" value="ECO:0007669"/>
    <property type="project" value="UniProtKB-SubCell"/>
</dbReference>
<evidence type="ECO:0000256" key="3">
    <source>
        <dbReference type="ARBA" id="ARBA00023128"/>
    </source>
</evidence>
<keyword evidence="3" id="KW-0496">Mitochondrion</keyword>
<dbReference type="PANTHER" id="PTHR28235:SF1">
    <property type="entry name" value="SMALL RIBOSOMAL SUBUNIT PROTEIN MS41"/>
    <property type="match status" value="1"/>
</dbReference>
<comment type="subcellular location">
    <subcellularLocation>
        <location evidence="1">Mitochondrion</location>
    </subcellularLocation>
</comment>
<evidence type="ECO:0000256" key="2">
    <source>
        <dbReference type="ARBA" id="ARBA00010492"/>
    </source>
</evidence>
<evidence type="ECO:0000256" key="4">
    <source>
        <dbReference type="ARBA" id="ARBA00035129"/>
    </source>
</evidence>
<reference evidence="7 8" key="1">
    <citation type="submission" date="2018-05" db="EMBL/GenBank/DDBJ databases">
        <title>Whole genome sequencing for identification of molecular markers to develop diagnostic detection tools for the regulated plant pathogen Lachnellula willkommii.</title>
        <authorList>
            <person name="Giroux E."/>
            <person name="Bilodeau G."/>
        </authorList>
    </citation>
    <scope>NUCLEOTIDE SEQUENCE [LARGE SCALE GENOMIC DNA]</scope>
    <source>
        <strain evidence="7 8">CBS 625.97</strain>
    </source>
</reference>
<keyword evidence="8" id="KW-1185">Reference proteome</keyword>
<dbReference type="OrthoDB" id="18595at2759"/>
<proteinExistence type="inferred from homology"/>
<comment type="caution">
    <text evidence="7">The sequence shown here is derived from an EMBL/GenBank/DDBJ whole genome shotgun (WGS) entry which is preliminary data.</text>
</comment>
<evidence type="ECO:0000259" key="6">
    <source>
        <dbReference type="SMART" id="SM01238"/>
    </source>
</evidence>